<keyword evidence="1" id="KW-0732">Signal</keyword>
<protein>
    <recommendedName>
        <fullName evidence="4">Transmembrane protein</fullName>
    </recommendedName>
</protein>
<proteinExistence type="predicted"/>
<organism evidence="2 3">
    <name type="scientific">Paramecium sonneborni</name>
    <dbReference type="NCBI Taxonomy" id="65129"/>
    <lineage>
        <taxon>Eukaryota</taxon>
        <taxon>Sar</taxon>
        <taxon>Alveolata</taxon>
        <taxon>Ciliophora</taxon>
        <taxon>Intramacronucleata</taxon>
        <taxon>Oligohymenophorea</taxon>
        <taxon>Peniculida</taxon>
        <taxon>Parameciidae</taxon>
        <taxon>Paramecium</taxon>
    </lineage>
</organism>
<dbReference type="EMBL" id="CAJJDN010000150">
    <property type="protein sequence ID" value="CAD8124296.1"/>
    <property type="molecule type" value="Genomic_DNA"/>
</dbReference>
<feature type="chain" id="PRO_5035800627" description="Transmembrane protein" evidence="1">
    <location>
        <begin position="17"/>
        <end position="1443"/>
    </location>
</feature>
<name>A0A8S1R7S7_9CILI</name>
<evidence type="ECO:0000313" key="2">
    <source>
        <dbReference type="EMBL" id="CAD8124296.1"/>
    </source>
</evidence>
<dbReference type="OrthoDB" id="290788at2759"/>
<comment type="caution">
    <text evidence="2">The sequence shown here is derived from an EMBL/GenBank/DDBJ whole genome shotgun (WGS) entry which is preliminary data.</text>
</comment>
<accession>A0A8S1R7S7</accession>
<feature type="signal peptide" evidence="1">
    <location>
        <begin position="1"/>
        <end position="16"/>
    </location>
</feature>
<sequence length="1443" mass="167158">MKVVINILCITLFVSAQSCVSNEQFYDIFASENETQEWDLNTQFFTGENLKFKIAQEINFFQVLNPLHQIGQTTNVQTLKILSLKPQKQNENGVWTNTFVALGFNETYFQILYSKDGILNQNKLTNFNETIKIREKTNGFSCFDFDFISETKVVVDCNLLDSENPNNYINGLLIVDIQDKNYFGIELIDNPLGYNYTEYRIVQFHKYIFENLKYQNLYFRSEPAWETEKARQTLFLKEDSILEVFEFTKIFTLQQRTPITVLTKSILAKLLGIDESVLHFSLVDFKIDTNGQINILDSNKGLYVLSLNLPNLEWKLDEWIINPFKTACLGFDINHSIQKDGTITKKLILVFNDKLILFENGVIQYEIRIPQIEQYNSNQIQLSQKYIILRIKTMIHIYSINNGKQIFISQENLDKIIVNPNYEDIVGINSQIAKRFFLNNGLLQLNRADTSSSRTNIITLTAETIEQPVKKCSVTINLYILKKNESQIYTFNNSPFKTFITIPSNSLYLDQIASGPNLQYTSMKQIDKDLKQSYISYQIQSLMNFSIENIHMPDPKQIVYSDLVLNENQKEFYLLHQVTSKIVYIYRCQNLNQNMEQLSCDNYNTFGLPSILDKSVGFFYWFIQSSTLILIHQSSQFSIYVYSAQEGSLKNILQILFNDSVIENQISSVALISDNIYIVQSGLKRISIYQLQYPFSLLQIVDQTYIQKFDISGLFTPIKVFGNKNNNLVFIQTQTSLLIGTFSEIYTPCLIIHKEVSILTGSEMEIVVGINSFFILQILKDQQQIEEYNSQNLQNIFKLRDVPLYNYKLQKPLTVDYSFQTGWLYVRASDGQQTVILIYQPNVLSHVSLNKVIDTKGLVKDGQIFNFAVDGIDQMILYYNNITNHQFLSIYTKPTLYLTPKPDQIEYVYNQVIAIQVSGITGVKPITSQSQITILNTQSQLFIQQALFDSKKKIFQFIKQSQIQFISMGTDWYSGQVIEFNIKCQKCISETQIISNIFKIKDSDYFGSPILDGQSFGQAGQVYQTKNALIFQDLNNRFKNKILINLDQEECYQISISADQNFILSAWQNIINNQFGLYIHKCKFQDLCSPFRQGIYTLKSFQKIAKIYMPDSKNIIILNTNHQDFSAFINFIVVASFDDDGTQFSITHQYVINNQYVGTNQLFIADFDFIKYQINGASFATILFTDINNGIYFAHFKYNDQGLLTKTTNELFKLINFQDDQFFIDSETKFYQVKVILFQINKKLLSLNVLVTTNNQAQYIIAFDLNSQNPQFGLPIIKSSTSLINILTPYGNWPSINKLAFFKDFVAIPYTNQKKVVIGIYSIPNFRESTAKIISFTHSLSSYYNNISPEEFVMIFNKDNETNYPSIFINIYYDNRYDQFPIEQFQIRSDPQILLRNSTSYENELQIQICLKNDFNQICGNATLTSINKTKISNPILDEKFLE</sequence>
<gene>
    <name evidence="2" type="ORF">PSON_ATCC_30995.1.T1500079</name>
</gene>
<dbReference type="Proteomes" id="UP000692954">
    <property type="component" value="Unassembled WGS sequence"/>
</dbReference>
<evidence type="ECO:0000256" key="1">
    <source>
        <dbReference type="SAM" id="SignalP"/>
    </source>
</evidence>
<dbReference type="PROSITE" id="PS51257">
    <property type="entry name" value="PROKAR_LIPOPROTEIN"/>
    <property type="match status" value="1"/>
</dbReference>
<keyword evidence="3" id="KW-1185">Reference proteome</keyword>
<evidence type="ECO:0000313" key="3">
    <source>
        <dbReference type="Proteomes" id="UP000692954"/>
    </source>
</evidence>
<evidence type="ECO:0008006" key="4">
    <source>
        <dbReference type="Google" id="ProtNLM"/>
    </source>
</evidence>
<reference evidence="2" key="1">
    <citation type="submission" date="2021-01" db="EMBL/GenBank/DDBJ databases">
        <authorList>
            <consortium name="Genoscope - CEA"/>
            <person name="William W."/>
        </authorList>
    </citation>
    <scope>NUCLEOTIDE SEQUENCE</scope>
</reference>